<comment type="similarity">
    <text evidence="2">Belongs to the calycin superfamily. Lipocalin family. Highly divergent.</text>
</comment>
<dbReference type="GO" id="GO:0034361">
    <property type="term" value="C:very-low-density lipoprotein particle"/>
    <property type="evidence" value="ECO:0007669"/>
    <property type="project" value="TreeGrafter"/>
</dbReference>
<dbReference type="GO" id="GO:0005543">
    <property type="term" value="F:phospholipid binding"/>
    <property type="evidence" value="ECO:0007669"/>
    <property type="project" value="TreeGrafter"/>
</dbReference>
<gene>
    <name evidence="12" type="primary">LOC115640139</name>
</gene>
<comment type="subunit">
    <text evidence="3">Interacts with LRP2; LRP2 mediates APOM renal uptake and subsequent lysosomal degradation.</text>
</comment>
<evidence type="ECO:0000256" key="6">
    <source>
        <dbReference type="ARBA" id="ARBA00022525"/>
    </source>
</evidence>
<dbReference type="GO" id="GO:0005319">
    <property type="term" value="F:lipid transporter activity"/>
    <property type="evidence" value="ECO:0007669"/>
    <property type="project" value="TreeGrafter"/>
</dbReference>
<dbReference type="OrthoDB" id="9944312at2759"/>
<accession>A0A8C4WNL2</accession>
<dbReference type="PANTHER" id="PTHR32028">
    <property type="entry name" value="APOLIPOPROTEIN M"/>
    <property type="match status" value="1"/>
</dbReference>
<evidence type="ECO:0000313" key="12">
    <source>
        <dbReference type="Ensembl" id="ENSGEVP00005020097.1"/>
    </source>
</evidence>
<comment type="subcellular location">
    <subcellularLocation>
        <location evidence="1">Secreted</location>
    </subcellularLocation>
</comment>
<dbReference type="Ensembl" id="ENSGEVT00005021111.1">
    <property type="protein sequence ID" value="ENSGEVP00005020097.1"/>
    <property type="gene ID" value="ENSGEVG00005014235.1"/>
</dbReference>
<evidence type="ECO:0000256" key="7">
    <source>
        <dbReference type="ARBA" id="ARBA00022729"/>
    </source>
</evidence>
<evidence type="ECO:0000256" key="4">
    <source>
        <dbReference type="ARBA" id="ARBA00019937"/>
    </source>
</evidence>
<dbReference type="AlphaFoldDB" id="A0A8C4WNL2"/>
<keyword evidence="6" id="KW-0964">Secreted</keyword>
<evidence type="ECO:0000313" key="13">
    <source>
        <dbReference type="Proteomes" id="UP000694390"/>
    </source>
</evidence>
<reference evidence="12" key="1">
    <citation type="submission" date="2025-08" db="UniProtKB">
        <authorList>
            <consortium name="Ensembl"/>
        </authorList>
    </citation>
    <scope>IDENTIFICATION</scope>
</reference>
<dbReference type="GeneTree" id="ENSGT00390000001026"/>
<evidence type="ECO:0000256" key="3">
    <source>
        <dbReference type="ARBA" id="ARBA00011559"/>
    </source>
</evidence>
<evidence type="ECO:0000256" key="8">
    <source>
        <dbReference type="ARBA" id="ARBA00022850"/>
    </source>
</evidence>
<keyword evidence="10" id="KW-1015">Disulfide bond</keyword>
<dbReference type="GO" id="GO:0033344">
    <property type="term" value="P:cholesterol efflux"/>
    <property type="evidence" value="ECO:0007669"/>
    <property type="project" value="TreeGrafter"/>
</dbReference>
<evidence type="ECO:0000256" key="10">
    <source>
        <dbReference type="ARBA" id="ARBA00023157"/>
    </source>
</evidence>
<dbReference type="GO" id="GO:0034362">
    <property type="term" value="C:low-density lipoprotein particle"/>
    <property type="evidence" value="ECO:0007669"/>
    <property type="project" value="TreeGrafter"/>
</dbReference>
<keyword evidence="9" id="KW-0445">Lipid transport</keyword>
<dbReference type="Gene3D" id="2.40.128.20">
    <property type="match status" value="1"/>
</dbReference>
<dbReference type="GO" id="GO:0034384">
    <property type="term" value="P:high-density lipoprotein particle clearance"/>
    <property type="evidence" value="ECO:0007669"/>
    <property type="project" value="TreeGrafter"/>
</dbReference>
<dbReference type="GO" id="GO:0034364">
    <property type="term" value="C:high-density lipoprotein particle"/>
    <property type="evidence" value="ECO:0007669"/>
    <property type="project" value="UniProtKB-KW"/>
</dbReference>
<keyword evidence="8" id="KW-0345">HDL</keyword>
<keyword evidence="5" id="KW-0813">Transport</keyword>
<proteinExistence type="inferred from homology"/>
<dbReference type="SUPFAM" id="SSF50814">
    <property type="entry name" value="Lipocalins"/>
    <property type="match status" value="1"/>
</dbReference>
<organism evidence="12 13">
    <name type="scientific">Gopherus evgoodei</name>
    <name type="common">Goodes thornscrub tortoise</name>
    <dbReference type="NCBI Taxonomy" id="1825980"/>
    <lineage>
        <taxon>Eukaryota</taxon>
        <taxon>Metazoa</taxon>
        <taxon>Chordata</taxon>
        <taxon>Craniata</taxon>
        <taxon>Vertebrata</taxon>
        <taxon>Euteleostomi</taxon>
        <taxon>Archelosauria</taxon>
        <taxon>Testudinata</taxon>
        <taxon>Testudines</taxon>
        <taxon>Cryptodira</taxon>
        <taxon>Durocryptodira</taxon>
        <taxon>Testudinoidea</taxon>
        <taxon>Testudinidae</taxon>
        <taxon>Gopherus</taxon>
    </lineage>
</organism>
<protein>
    <recommendedName>
        <fullName evidence="4">Apolipoprotein M</fullName>
    </recommendedName>
</protein>
<dbReference type="InterPro" id="IPR012674">
    <property type="entry name" value="Calycin"/>
</dbReference>
<sequence>MLQRTWSYLLYLYGALIGGGSLHHPDPPQFPRQYLGTWHFIAAAAATPVALEIFAGTDGSVFHMGQGPQPQRLQLRAALRLKSGDCVPRSWIYLLNEGSTDLTTEGRPGMRTQLFSSKCPDTIIVQETDRDYQRILLYSRTPHLADDCIEDFRSQAYCLDMEEFLLLGSPKCSLMHNPTQKFPPHPYPMG</sequence>
<comment type="function">
    <text evidence="11">Probably involved in lipid transport. Can bind sphingosine-1-phosphate, myristic acid, palmitic acid and stearic acid, retinol, all-trans-retinoic acid and 9-cis-retinoic acid.</text>
</comment>
<keyword evidence="13" id="KW-1185">Reference proteome</keyword>
<dbReference type="Proteomes" id="UP000694390">
    <property type="component" value="Unassembled WGS sequence"/>
</dbReference>
<evidence type="ECO:0000256" key="9">
    <source>
        <dbReference type="ARBA" id="ARBA00023055"/>
    </source>
</evidence>
<evidence type="ECO:0000256" key="2">
    <source>
        <dbReference type="ARBA" id="ARBA00007071"/>
    </source>
</evidence>
<dbReference type="GO" id="GO:0034380">
    <property type="term" value="P:high-density lipoprotein particle assembly"/>
    <property type="evidence" value="ECO:0007669"/>
    <property type="project" value="TreeGrafter"/>
</dbReference>
<reference evidence="12" key="2">
    <citation type="submission" date="2025-09" db="UniProtKB">
        <authorList>
            <consortium name="Ensembl"/>
        </authorList>
    </citation>
    <scope>IDENTIFICATION</scope>
</reference>
<evidence type="ECO:0000256" key="1">
    <source>
        <dbReference type="ARBA" id="ARBA00004613"/>
    </source>
</evidence>
<name>A0A8C4WNL2_9SAUR</name>
<evidence type="ECO:0000256" key="11">
    <source>
        <dbReference type="ARBA" id="ARBA00025553"/>
    </source>
</evidence>
<evidence type="ECO:0000256" key="5">
    <source>
        <dbReference type="ARBA" id="ARBA00022448"/>
    </source>
</evidence>
<dbReference type="InterPro" id="IPR022734">
    <property type="entry name" value="ApoM"/>
</dbReference>
<dbReference type="GO" id="GO:0034375">
    <property type="term" value="P:high-density lipoprotein particle remodeling"/>
    <property type="evidence" value="ECO:0007669"/>
    <property type="project" value="TreeGrafter"/>
</dbReference>
<dbReference type="Pfam" id="PF11032">
    <property type="entry name" value="ApoM"/>
    <property type="match status" value="1"/>
</dbReference>
<dbReference type="PANTHER" id="PTHR32028:SF1">
    <property type="entry name" value="APOLIPOPROTEIN M"/>
    <property type="match status" value="1"/>
</dbReference>
<keyword evidence="7" id="KW-0732">Signal</keyword>